<dbReference type="InterPro" id="IPR044726">
    <property type="entry name" value="ABCC_6TM_D2"/>
</dbReference>
<dbReference type="InterPro" id="IPR011527">
    <property type="entry name" value="ABC1_TM_dom"/>
</dbReference>
<keyword evidence="12" id="KW-1185">Reference proteome</keyword>
<keyword evidence="5" id="KW-0067">ATP-binding</keyword>
<feature type="transmembrane region" description="Helical" evidence="8">
    <location>
        <begin position="930"/>
        <end position="953"/>
    </location>
</feature>
<dbReference type="PROSITE" id="PS00211">
    <property type="entry name" value="ABC_TRANSPORTER_1"/>
    <property type="match status" value="2"/>
</dbReference>
<dbReference type="InterPro" id="IPR036640">
    <property type="entry name" value="ABC1_TM_sf"/>
</dbReference>
<dbReference type="Proteomes" id="UP001391051">
    <property type="component" value="Unassembled WGS sequence"/>
</dbReference>
<evidence type="ECO:0000259" key="9">
    <source>
        <dbReference type="PROSITE" id="PS50893"/>
    </source>
</evidence>
<feature type="transmembrane region" description="Helical" evidence="8">
    <location>
        <begin position="784"/>
        <end position="805"/>
    </location>
</feature>
<evidence type="ECO:0000256" key="5">
    <source>
        <dbReference type="ARBA" id="ARBA00022840"/>
    </source>
</evidence>
<evidence type="ECO:0000256" key="1">
    <source>
        <dbReference type="ARBA" id="ARBA00004141"/>
    </source>
</evidence>
<proteinExistence type="predicted"/>
<gene>
    <name evidence="11" type="ORF">PG986_006560</name>
</gene>
<evidence type="ECO:0000313" key="11">
    <source>
        <dbReference type="EMBL" id="KAK7957338.1"/>
    </source>
</evidence>
<evidence type="ECO:0000256" key="2">
    <source>
        <dbReference type="ARBA" id="ARBA00022448"/>
    </source>
</evidence>
<feature type="transmembrane region" description="Helical" evidence="8">
    <location>
        <begin position="746"/>
        <end position="772"/>
    </location>
</feature>
<keyword evidence="3 8" id="KW-0812">Transmembrane</keyword>
<feature type="domain" description="ABC transporter" evidence="9">
    <location>
        <begin position="1034"/>
        <end position="1270"/>
    </location>
</feature>
<dbReference type="SUPFAM" id="SSF52540">
    <property type="entry name" value="P-loop containing nucleoside triphosphate hydrolases"/>
    <property type="match status" value="2"/>
</dbReference>
<feature type="transmembrane region" description="Helical" evidence="8">
    <location>
        <begin position="706"/>
        <end position="726"/>
    </location>
</feature>
<dbReference type="InterPro" id="IPR050173">
    <property type="entry name" value="ABC_transporter_C-like"/>
</dbReference>
<reference evidence="11 12" key="1">
    <citation type="submission" date="2023-01" db="EMBL/GenBank/DDBJ databases">
        <title>Analysis of 21 Apiospora genomes using comparative genomics revels a genus with tremendous synthesis potential of carbohydrate active enzymes and secondary metabolites.</title>
        <authorList>
            <person name="Sorensen T."/>
        </authorList>
    </citation>
    <scope>NUCLEOTIDE SEQUENCE [LARGE SCALE GENOMIC DNA]</scope>
    <source>
        <strain evidence="11 12">CBS 24483</strain>
    </source>
</reference>
<comment type="caution">
    <text evidence="11">The sequence shown here is derived from an EMBL/GenBank/DDBJ whole genome shotgun (WGS) entry which is preliminary data.</text>
</comment>
<dbReference type="InterPro" id="IPR003439">
    <property type="entry name" value="ABC_transporter-like_ATP-bd"/>
</dbReference>
<feature type="domain" description="ABC transmembrane type-1" evidence="10">
    <location>
        <begin position="745"/>
        <end position="987"/>
    </location>
</feature>
<name>A0ABR1QKR6_9PEZI</name>
<feature type="transmembrane region" description="Helical" evidence="8">
    <location>
        <begin position="146"/>
        <end position="164"/>
    </location>
</feature>
<accession>A0ABR1QKR6</accession>
<feature type="transmembrane region" description="Helical" evidence="8">
    <location>
        <begin position="833"/>
        <end position="861"/>
    </location>
</feature>
<dbReference type="Gene3D" id="3.40.50.300">
    <property type="entry name" value="P-loop containing nucleotide triphosphate hydrolases"/>
    <property type="match status" value="2"/>
</dbReference>
<evidence type="ECO:0000313" key="12">
    <source>
        <dbReference type="Proteomes" id="UP001391051"/>
    </source>
</evidence>
<keyword evidence="2" id="KW-0813">Transport</keyword>
<dbReference type="SUPFAM" id="SSF90123">
    <property type="entry name" value="ABC transporter transmembrane region"/>
    <property type="match status" value="2"/>
</dbReference>
<feature type="domain" description="ABC transporter" evidence="9">
    <location>
        <begin position="427"/>
        <end position="656"/>
    </location>
</feature>
<dbReference type="InterPro" id="IPR044746">
    <property type="entry name" value="ABCC_6TM_D1"/>
</dbReference>
<keyword evidence="7 8" id="KW-0472">Membrane</keyword>
<dbReference type="PANTHER" id="PTHR24223:SF345">
    <property type="entry name" value="ABC MULTIDRUG TRANSPORTER (EUROFUNG)"/>
    <property type="match status" value="1"/>
</dbReference>
<dbReference type="PANTHER" id="PTHR24223">
    <property type="entry name" value="ATP-BINDING CASSETTE SUB-FAMILY C"/>
    <property type="match status" value="1"/>
</dbReference>
<protein>
    <submittedName>
        <fullName evidence="11">ABC transporter</fullName>
    </submittedName>
</protein>
<comment type="subcellular location">
    <subcellularLocation>
        <location evidence="1">Membrane</location>
        <topology evidence="1">Multi-pass membrane protein</topology>
    </subcellularLocation>
</comment>
<dbReference type="RefSeq" id="XP_066702644.1">
    <property type="nucleotide sequence ID" value="XM_066842782.1"/>
</dbReference>
<evidence type="ECO:0000256" key="7">
    <source>
        <dbReference type="ARBA" id="ARBA00023136"/>
    </source>
</evidence>
<dbReference type="InterPro" id="IPR017871">
    <property type="entry name" value="ABC_transporter-like_CS"/>
</dbReference>
<dbReference type="PROSITE" id="PS50893">
    <property type="entry name" value="ABC_TRANSPORTER_2"/>
    <property type="match status" value="2"/>
</dbReference>
<evidence type="ECO:0000256" key="4">
    <source>
        <dbReference type="ARBA" id="ARBA00022741"/>
    </source>
</evidence>
<evidence type="ECO:0000256" key="3">
    <source>
        <dbReference type="ARBA" id="ARBA00022692"/>
    </source>
</evidence>
<feature type="transmembrane region" description="Helical" evidence="8">
    <location>
        <begin position="361"/>
        <end position="382"/>
    </location>
</feature>
<organism evidence="11 12">
    <name type="scientific">Apiospora aurea</name>
    <dbReference type="NCBI Taxonomy" id="335848"/>
    <lineage>
        <taxon>Eukaryota</taxon>
        <taxon>Fungi</taxon>
        <taxon>Dikarya</taxon>
        <taxon>Ascomycota</taxon>
        <taxon>Pezizomycotina</taxon>
        <taxon>Sordariomycetes</taxon>
        <taxon>Xylariomycetidae</taxon>
        <taxon>Amphisphaeriales</taxon>
        <taxon>Apiosporaceae</taxon>
        <taxon>Apiospora</taxon>
    </lineage>
</organism>
<evidence type="ECO:0000259" key="10">
    <source>
        <dbReference type="PROSITE" id="PS50929"/>
    </source>
</evidence>
<dbReference type="GeneID" id="92075844"/>
<dbReference type="InterPro" id="IPR027417">
    <property type="entry name" value="P-loop_NTPase"/>
</dbReference>
<evidence type="ECO:0000256" key="6">
    <source>
        <dbReference type="ARBA" id="ARBA00022989"/>
    </source>
</evidence>
<evidence type="ECO:0000256" key="8">
    <source>
        <dbReference type="SAM" id="Phobius"/>
    </source>
</evidence>
<dbReference type="CDD" id="cd18579">
    <property type="entry name" value="ABC_6TM_ABCC_D1"/>
    <property type="match status" value="1"/>
</dbReference>
<dbReference type="EMBL" id="JAQQWE010000004">
    <property type="protein sequence ID" value="KAK7957338.1"/>
    <property type="molecule type" value="Genomic_DNA"/>
</dbReference>
<sequence length="1272" mass="139700">MRVTLELLLLGIESHNKVAYIRPEYQNVSPEITAGAVGRASFWWINPILAGGYRSSLLLAGLPPLDSELQSNGLRRKAALAWDLRGEPENQLTLARTLLRCLWRPFLQAVPYRLLLIIFKYSQPILIQQVIRHANEAQPRSAGGHLLLAAPVVYIGLAFSSATYHHRLNRLKVMVRGALICLIHDKTLHISEETVNTGRVVTLMSNDADALADTAELFHETWGQVLEVIIGVFLLSKEVGWIWPLPLLLIALCSQASRYVANNIRSARGGWNDATQARLTMTSAIIAAIKNVKMMGIQGHMTSHIERLRTKELGKAGNVRWIMVMYNASANALGIFTPVATLLLFATIAAVNGSKLDAETAFTTIATLGLVTHPANMIMTIVPRAVASLSSFERIQSFLIGPDLLDQRIERQSGVPTSSSDDHTPPLALRVHHAHIGYPEPALQDINIEAAKGSVTFCTGATASGKSTLVRTMLGEVSLSAGIIMVQSKMIGYCAQSAWLQGTTIGDAILFHSKSGHHDDAWYERVLAACCLNQDLHQLPGGDQTSIGYQGMNLSGGQRQRVALARALYAKCDFLVLDDTLSGLDQNTQGQIFENLLGPEGLLRELGTTVFLTSHAVQHFHLADQVVILGNQGILEQGPWDKLRFKRQQTPFIHIAPHHDDDYKQRYPIPRPNATLKPALQAYTSSIQLDHRAGDASLYIYFLRSVGWLNLTMVLASCTAYSFFITSPQYWLKMWTEPGSASQTGYILGFLLQGFLAWASTSVLMWSTLVFAASRSGQVLHSKLLRIVMSAPLSYFSATGTGDILNRFSQDIYLIDTQLSQGLQNVAVQTTKLLFQAAFLFVSQKVLALTLPFTIAVVYVIQKVYLRTSRQLRFLELDSRSAVVDSFLENAEGVATIRAFHAQHAVTAAFQDRLDASQKPFYLLLCLQRWLNLVLNLMVAALAVGIVSLAIWLRGTVSGGQIGMALNIVLVANTTLLRLVEYYTDLEISLGAVARLRTLEATVTPEDDEGDDRNVNMTRYDFTQMGKWPNPGAVDVKNVTASYNQNATALKGFNMTAKPGQLVVIAGRTGRGKSSVLLTLLGLLGVSYGALETHGLDLQRVPIHVVREKLFVTIPQDAMLLDEATLRFNTDPSESLANDTIAGALEKTQLWKAFQPPPSDRTACLGIETDVLSRILDQRLAALPALSAGQRQLLALARALLQAHAAEEAGRDKPILLLDEALSAVDAETEGLMLDLIKDEFTDKGYTVIMVAHRLDAIKTRLREGVDEIIQL</sequence>
<feature type="domain" description="ABC transmembrane type-1" evidence="10">
    <location>
        <begin position="114"/>
        <end position="387"/>
    </location>
</feature>
<dbReference type="Pfam" id="PF00005">
    <property type="entry name" value="ABC_tran"/>
    <property type="match status" value="2"/>
</dbReference>
<keyword evidence="4" id="KW-0547">Nucleotide-binding</keyword>
<dbReference type="CDD" id="cd18580">
    <property type="entry name" value="ABC_6TM_ABCC_D2"/>
    <property type="match status" value="1"/>
</dbReference>
<feature type="transmembrane region" description="Helical" evidence="8">
    <location>
        <begin position="330"/>
        <end position="349"/>
    </location>
</feature>
<keyword evidence="6 8" id="KW-1133">Transmembrane helix</keyword>
<dbReference type="Pfam" id="PF00664">
    <property type="entry name" value="ABC_membrane"/>
    <property type="match status" value="2"/>
</dbReference>
<dbReference type="PROSITE" id="PS50929">
    <property type="entry name" value="ABC_TM1F"/>
    <property type="match status" value="2"/>
</dbReference>
<dbReference type="SMART" id="SM00382">
    <property type="entry name" value="AAA"/>
    <property type="match status" value="2"/>
</dbReference>
<dbReference type="Gene3D" id="1.20.1560.10">
    <property type="entry name" value="ABC transporter type 1, transmembrane domain"/>
    <property type="match status" value="2"/>
</dbReference>
<dbReference type="InterPro" id="IPR003593">
    <property type="entry name" value="AAA+_ATPase"/>
</dbReference>